<feature type="coiled-coil region" evidence="1">
    <location>
        <begin position="104"/>
        <end position="291"/>
    </location>
</feature>
<reference evidence="2" key="1">
    <citation type="journal article" date="2014" name="Int. J. Syst. Evol. Microbiol.">
        <title>Complete genome sequence of Corynebacterium casei LMG S-19264T (=DSM 44701T), isolated from a smear-ripened cheese.</title>
        <authorList>
            <consortium name="US DOE Joint Genome Institute (JGI-PGF)"/>
            <person name="Walter F."/>
            <person name="Albersmeier A."/>
            <person name="Kalinowski J."/>
            <person name="Ruckert C."/>
        </authorList>
    </citation>
    <scope>NUCLEOTIDE SEQUENCE</scope>
    <source>
        <strain evidence="2">CGMCC 1.12987</strain>
    </source>
</reference>
<protein>
    <submittedName>
        <fullName evidence="2">Uncharacterized protein</fullName>
    </submittedName>
</protein>
<organism evidence="2 3">
    <name type="scientific">Paenibacillus abyssi</name>
    <dbReference type="NCBI Taxonomy" id="1340531"/>
    <lineage>
        <taxon>Bacteria</taxon>
        <taxon>Bacillati</taxon>
        <taxon>Bacillota</taxon>
        <taxon>Bacilli</taxon>
        <taxon>Bacillales</taxon>
        <taxon>Paenibacillaceae</taxon>
        <taxon>Paenibacillus</taxon>
    </lineage>
</organism>
<evidence type="ECO:0000313" key="3">
    <source>
        <dbReference type="Proteomes" id="UP000644756"/>
    </source>
</evidence>
<accession>A0A917G1T6</accession>
<gene>
    <name evidence="2" type="ORF">GCM10010916_38850</name>
</gene>
<reference evidence="2" key="2">
    <citation type="submission" date="2020-09" db="EMBL/GenBank/DDBJ databases">
        <authorList>
            <person name="Sun Q."/>
            <person name="Zhou Y."/>
        </authorList>
    </citation>
    <scope>NUCLEOTIDE SEQUENCE</scope>
    <source>
        <strain evidence="2">CGMCC 1.12987</strain>
    </source>
</reference>
<dbReference type="AlphaFoldDB" id="A0A917G1T6"/>
<dbReference type="Proteomes" id="UP000644756">
    <property type="component" value="Unassembled WGS sequence"/>
</dbReference>
<evidence type="ECO:0000313" key="2">
    <source>
        <dbReference type="EMBL" id="GGG18252.1"/>
    </source>
</evidence>
<evidence type="ECO:0000256" key="1">
    <source>
        <dbReference type="SAM" id="Coils"/>
    </source>
</evidence>
<keyword evidence="3" id="KW-1185">Reference proteome</keyword>
<sequence>MSDKIEKTTKAYKVSTDTREKLEELFQDSGFETEGGFIEHVAAVYEMQQLKNGDAGYQKHIAALEYHTRSTVDLFMGMLQTESAERREMVEGFERKLYDRGNEIFTLQEEILSLKSQMEALAEQKNKIAEENGELRKDIGNLEQINKRDEELLSEYKERNERLSKLITENTEEVNAAKQLRQQVSELIKEKDATDRELANLKGDFQSLQEIKDELLRKLREDHERELQREQERAELAQERAVLAVRTELQDRQDKERTSYNESLRKLYDELDRMRQQLNNALQANKTQNEQQKE</sequence>
<keyword evidence="1" id="KW-0175">Coiled coil</keyword>
<name>A0A917G1T6_9BACL</name>
<proteinExistence type="predicted"/>
<dbReference type="EMBL" id="BMGR01000014">
    <property type="protein sequence ID" value="GGG18252.1"/>
    <property type="molecule type" value="Genomic_DNA"/>
</dbReference>
<dbReference type="RefSeq" id="WP_188532730.1">
    <property type="nucleotide sequence ID" value="NZ_BMGR01000014.1"/>
</dbReference>
<comment type="caution">
    <text evidence="2">The sequence shown here is derived from an EMBL/GenBank/DDBJ whole genome shotgun (WGS) entry which is preliminary data.</text>
</comment>